<keyword evidence="13" id="KW-1185">Reference proteome</keyword>
<comment type="caution">
    <text evidence="12">The sequence shown here is derived from an EMBL/GenBank/DDBJ whole genome shotgun (WGS) entry which is preliminary data.</text>
</comment>
<comment type="function">
    <text evidence="10">Splits internally a 1,3-beta-glucan molecule and transfers the newly generated reducing end (the donor) to the non-reducing end of another 1,3-beta-glucan molecule (the acceptor) forming a 1,3-beta linkage, resulting in the elongation of 1,3-beta-glucan chains in the cell wall.</text>
</comment>
<dbReference type="EMBL" id="CAJVPV010003683">
    <property type="protein sequence ID" value="CAG8557566.1"/>
    <property type="molecule type" value="Genomic_DNA"/>
</dbReference>
<dbReference type="InterPro" id="IPR017853">
    <property type="entry name" value="GH"/>
</dbReference>
<dbReference type="AlphaFoldDB" id="A0A9N9FUN9"/>
<comment type="similarity">
    <text evidence="3 10">Belongs to the glycosyl hydrolase 72 family.</text>
</comment>
<dbReference type="InterPro" id="IPR012946">
    <property type="entry name" value="X8"/>
</dbReference>
<dbReference type="SUPFAM" id="SSF51445">
    <property type="entry name" value="(Trans)glycosidases"/>
    <property type="match status" value="1"/>
</dbReference>
<dbReference type="EC" id="2.4.1.-" evidence="10"/>
<evidence type="ECO:0000256" key="1">
    <source>
        <dbReference type="ARBA" id="ARBA00004196"/>
    </source>
</evidence>
<evidence type="ECO:0000313" key="12">
    <source>
        <dbReference type="EMBL" id="CAG8557566.1"/>
    </source>
</evidence>
<evidence type="ECO:0000256" key="4">
    <source>
        <dbReference type="ARBA" id="ARBA00022622"/>
    </source>
</evidence>
<dbReference type="GO" id="GO:0071970">
    <property type="term" value="P:fungal-type cell wall (1-&gt;3)-beta-D-glucan biosynthetic process"/>
    <property type="evidence" value="ECO:0007669"/>
    <property type="project" value="TreeGrafter"/>
</dbReference>
<evidence type="ECO:0000259" key="11">
    <source>
        <dbReference type="SMART" id="SM00768"/>
    </source>
</evidence>
<evidence type="ECO:0000256" key="2">
    <source>
        <dbReference type="ARBA" id="ARBA00004589"/>
    </source>
</evidence>
<dbReference type="GO" id="GO:0031505">
    <property type="term" value="P:fungal-type cell wall organization"/>
    <property type="evidence" value="ECO:0007669"/>
    <property type="project" value="TreeGrafter"/>
</dbReference>
<proteinExistence type="inferred from homology"/>
<feature type="domain" description="X8" evidence="11">
    <location>
        <begin position="341"/>
        <end position="432"/>
    </location>
</feature>
<dbReference type="Proteomes" id="UP000789342">
    <property type="component" value="Unassembled WGS sequence"/>
</dbReference>
<evidence type="ECO:0000313" key="13">
    <source>
        <dbReference type="Proteomes" id="UP000789342"/>
    </source>
</evidence>
<keyword evidence="10" id="KW-0808">Transferase</keyword>
<keyword evidence="7" id="KW-1015">Disulfide bond</keyword>
<dbReference type="SMART" id="SM00768">
    <property type="entry name" value="X8"/>
    <property type="match status" value="1"/>
</dbReference>
<accession>A0A9N9FUN9</accession>
<evidence type="ECO:0000256" key="7">
    <source>
        <dbReference type="ARBA" id="ARBA00023157"/>
    </source>
</evidence>
<dbReference type="GO" id="GO:0098552">
    <property type="term" value="C:side of membrane"/>
    <property type="evidence" value="ECO:0007669"/>
    <property type="project" value="UniProtKB-KW"/>
</dbReference>
<dbReference type="Gene3D" id="1.20.58.1040">
    <property type="match status" value="1"/>
</dbReference>
<keyword evidence="4 10" id="KW-0336">GPI-anchor</keyword>
<reference evidence="12" key="1">
    <citation type="submission" date="2021-06" db="EMBL/GenBank/DDBJ databases">
        <authorList>
            <person name="Kallberg Y."/>
            <person name="Tangrot J."/>
            <person name="Rosling A."/>
        </authorList>
    </citation>
    <scope>NUCLEOTIDE SEQUENCE</scope>
    <source>
        <strain evidence="12">CL551</strain>
    </source>
</reference>
<name>A0A9N9FUN9_9GLOM</name>
<evidence type="ECO:0000256" key="6">
    <source>
        <dbReference type="ARBA" id="ARBA00023136"/>
    </source>
</evidence>
<dbReference type="OrthoDB" id="421038at2759"/>
<sequence>MPGVAYQPRGLGKEYVDPLAQVDACRRDVKLMKELGLNVIRVYEVDIDKNHDQCMSLFSDAGIYLILDLATVKASINRDNPQWTLLLFDQYKRTIDVFSRYTNTLAFFAGNEVTNNKSNAQASPFVKAALRDIKMYIKDNVMKNGGRYVPVGYSSNDDPDIRVSLAEYFNCGNDDERADFFGMNLYEWCGESSFEQSGYAERTREFSSYSIPVILSEYGCNLVAPRPFTEVTAIYGPQMTSVWSGGIAYEWSQEINSYGLVVIDGQDGNVKKLQDFYNLKYQLEQATGNFNRFEKILNMDEYRPINIEPSKCPNNSDTWNASIILPQTPRREVCECMVSTLTCVTSSKIPNDRELMNKQFKMVCGLVDCANISADGRNGKYGNYSYCGPEDKLSYIFDAYYKAQNEHKEACEFKGAAKITTPTKSSLEECANKTRSGVASLVVEKAGGRIKKVQGLSILVWFIFSVWGYF</sequence>
<keyword evidence="6 10" id="KW-0472">Membrane</keyword>
<dbReference type="PANTHER" id="PTHR31468:SF2">
    <property type="entry name" value="1,3-BETA-GLUCANOSYLTRANSFERASE GAS1"/>
    <property type="match status" value="1"/>
</dbReference>
<dbReference type="InterPro" id="IPR004886">
    <property type="entry name" value="Glucanosyltransferase"/>
</dbReference>
<dbReference type="Pfam" id="PF07983">
    <property type="entry name" value="X8"/>
    <property type="match status" value="1"/>
</dbReference>
<comment type="subcellular location">
    <subcellularLocation>
        <location evidence="1">Cell envelope</location>
    </subcellularLocation>
    <subcellularLocation>
        <location evidence="10">Cell membrane</location>
        <topology evidence="10">Lipid-anchor</topology>
        <topology evidence="10">GPI-anchor</topology>
    </subcellularLocation>
    <subcellularLocation>
        <location evidence="2">Membrane</location>
        <topology evidence="2">Lipid-anchor</topology>
        <topology evidence="2">GPI-anchor</topology>
    </subcellularLocation>
</comment>
<dbReference type="GO" id="GO:0042124">
    <property type="term" value="F:1,3-beta-glucanosyltransferase activity"/>
    <property type="evidence" value="ECO:0007669"/>
    <property type="project" value="TreeGrafter"/>
</dbReference>
<keyword evidence="8" id="KW-0325">Glycoprotein</keyword>
<evidence type="ECO:0000256" key="5">
    <source>
        <dbReference type="ARBA" id="ARBA00022729"/>
    </source>
</evidence>
<dbReference type="Pfam" id="PF03198">
    <property type="entry name" value="Glyco_hydro_72"/>
    <property type="match status" value="1"/>
</dbReference>
<organism evidence="12 13">
    <name type="scientific">Acaulospora morrowiae</name>
    <dbReference type="NCBI Taxonomy" id="94023"/>
    <lineage>
        <taxon>Eukaryota</taxon>
        <taxon>Fungi</taxon>
        <taxon>Fungi incertae sedis</taxon>
        <taxon>Mucoromycota</taxon>
        <taxon>Glomeromycotina</taxon>
        <taxon>Glomeromycetes</taxon>
        <taxon>Diversisporales</taxon>
        <taxon>Acaulosporaceae</taxon>
        <taxon>Acaulospora</taxon>
    </lineage>
</organism>
<evidence type="ECO:0000256" key="10">
    <source>
        <dbReference type="RuleBase" id="RU361209"/>
    </source>
</evidence>
<dbReference type="Gene3D" id="3.20.20.80">
    <property type="entry name" value="Glycosidases"/>
    <property type="match status" value="1"/>
</dbReference>
<evidence type="ECO:0000256" key="3">
    <source>
        <dbReference type="ARBA" id="ARBA00007528"/>
    </source>
</evidence>
<evidence type="ECO:0000256" key="8">
    <source>
        <dbReference type="ARBA" id="ARBA00023180"/>
    </source>
</evidence>
<dbReference type="GO" id="GO:0005886">
    <property type="term" value="C:plasma membrane"/>
    <property type="evidence" value="ECO:0007669"/>
    <property type="project" value="UniProtKB-SubCell"/>
</dbReference>
<dbReference type="PANTHER" id="PTHR31468">
    <property type="entry name" value="1,3-BETA-GLUCANOSYLTRANSFERASE GAS1"/>
    <property type="match status" value="1"/>
</dbReference>
<keyword evidence="9 10" id="KW-0449">Lipoprotein</keyword>
<evidence type="ECO:0000256" key="9">
    <source>
        <dbReference type="ARBA" id="ARBA00023288"/>
    </source>
</evidence>
<keyword evidence="5" id="KW-0732">Signal</keyword>
<gene>
    <name evidence="12" type="ORF">AMORRO_LOCUS5864</name>
</gene>
<protein>
    <recommendedName>
        <fullName evidence="10">1,3-beta-glucanosyltransferase</fullName>
        <ecNumber evidence="10">2.4.1.-</ecNumber>
    </recommendedName>
</protein>